<evidence type="ECO:0000313" key="1">
    <source>
        <dbReference type="EMBL" id="KAI4465936.1"/>
    </source>
</evidence>
<organism evidence="1 2">
    <name type="scientific">Holotrichia oblita</name>
    <name type="common">Chafer beetle</name>
    <dbReference type="NCBI Taxonomy" id="644536"/>
    <lineage>
        <taxon>Eukaryota</taxon>
        <taxon>Metazoa</taxon>
        <taxon>Ecdysozoa</taxon>
        <taxon>Arthropoda</taxon>
        <taxon>Hexapoda</taxon>
        <taxon>Insecta</taxon>
        <taxon>Pterygota</taxon>
        <taxon>Neoptera</taxon>
        <taxon>Endopterygota</taxon>
        <taxon>Coleoptera</taxon>
        <taxon>Polyphaga</taxon>
        <taxon>Scarabaeiformia</taxon>
        <taxon>Scarabaeidae</taxon>
        <taxon>Melolonthinae</taxon>
        <taxon>Holotrichia</taxon>
    </lineage>
</organism>
<keyword evidence="2" id="KW-1185">Reference proteome</keyword>
<dbReference type="Proteomes" id="UP001056778">
    <property type="component" value="Chromosome 3"/>
</dbReference>
<evidence type="ECO:0000313" key="2">
    <source>
        <dbReference type="Proteomes" id="UP001056778"/>
    </source>
</evidence>
<accession>A0ACB9TGE3</accession>
<protein>
    <submittedName>
        <fullName evidence="1">Uncharacterized protein</fullName>
    </submittedName>
</protein>
<reference evidence="1" key="1">
    <citation type="submission" date="2022-04" db="EMBL/GenBank/DDBJ databases">
        <title>Chromosome-scale genome assembly of Holotrichia oblita Faldermann.</title>
        <authorList>
            <person name="Rongchong L."/>
        </authorList>
    </citation>
    <scope>NUCLEOTIDE SEQUENCE</scope>
    <source>
        <strain evidence="1">81SQS9</strain>
    </source>
</reference>
<comment type="caution">
    <text evidence="1">The sequence shown here is derived from an EMBL/GenBank/DDBJ whole genome shotgun (WGS) entry which is preliminary data.</text>
</comment>
<gene>
    <name evidence="1" type="ORF">MML48_3g00009822</name>
</gene>
<proteinExistence type="predicted"/>
<sequence length="397" mass="47100">MEIRDYHISPLGDGINGIFGEHWILNIKTKTDADVRFFVKSIPRMDSMLFYIQYIDIFSKEEGFYQKIIPAMKKLGLCMMSEVTPYCFMIKNGEFFIFEDLSVSGYKIYSWMESLPYEAVKIGLYTLAKLHASSFIFEEMMSKQYGREYKIIEDFKTELKESFYCAELPSELLVESIIKGIETQTELFPDVYEDLDKDDFKKFVTDSWKNVKEFVKPSQVYRNVICHGDLWPGNIMFKDENLNPVKCILIDFQMYRYTPPALDVMLFLYLSTDREFRFKYREKCLDVYYENLCAILEENSIITSNILTKDDFLNSCNYYELFGITQCLSYNHMKVNSNIILKQFFDDTDVCKHFMYGDRSQSLIDFCKNDSNYRLKQKEPLLNFKDAFLKLQNKLHQ</sequence>
<name>A0ACB9TGE3_HOLOL</name>
<dbReference type="EMBL" id="CM043017">
    <property type="protein sequence ID" value="KAI4465936.1"/>
    <property type="molecule type" value="Genomic_DNA"/>
</dbReference>